<dbReference type="InterPro" id="IPR057258">
    <property type="entry name" value="Ribosomal_uS3"/>
</dbReference>
<dbReference type="GO" id="GO:0019843">
    <property type="term" value="F:rRNA binding"/>
    <property type="evidence" value="ECO:0007669"/>
    <property type="project" value="UniProtKB-UniRule"/>
</dbReference>
<dbReference type="GO" id="GO:0022627">
    <property type="term" value="C:cytosolic small ribosomal subunit"/>
    <property type="evidence" value="ECO:0007669"/>
    <property type="project" value="TreeGrafter"/>
</dbReference>
<dbReference type="CDD" id="cd02412">
    <property type="entry name" value="KH-II_30S_S3"/>
    <property type="match status" value="1"/>
</dbReference>
<dbReference type="Gene3D" id="3.30.300.20">
    <property type="match status" value="1"/>
</dbReference>
<dbReference type="Pfam" id="PF07650">
    <property type="entry name" value="KH_2"/>
    <property type="match status" value="1"/>
</dbReference>
<dbReference type="InterPro" id="IPR015946">
    <property type="entry name" value="KH_dom-like_a/b"/>
</dbReference>
<dbReference type="NCBIfam" id="TIGR01009">
    <property type="entry name" value="rpsC_bact"/>
    <property type="match status" value="1"/>
</dbReference>
<keyword evidence="9 11" id="KW-0150">Chloroplast</keyword>
<keyword evidence="9 11" id="KW-0934">Plastid</keyword>
<dbReference type="EMBL" id="KM462866">
    <property type="protein sequence ID" value="AIT93874.1"/>
    <property type="molecule type" value="Genomic_DNA"/>
</dbReference>
<feature type="domain" description="KH type-2" evidence="10">
    <location>
        <begin position="39"/>
        <end position="133"/>
    </location>
</feature>
<dbReference type="PROSITE" id="PS00548">
    <property type="entry name" value="RIBOSOMAL_S3"/>
    <property type="match status" value="1"/>
</dbReference>
<dbReference type="RefSeq" id="YP_009105194.1">
    <property type="nucleotide sequence ID" value="NC_025529.1"/>
</dbReference>
<evidence type="ECO:0000259" key="10">
    <source>
        <dbReference type="PROSITE" id="PS50823"/>
    </source>
</evidence>
<keyword evidence="4 7" id="KW-0689">Ribosomal protein</keyword>
<dbReference type="PANTHER" id="PTHR11760:SF19">
    <property type="entry name" value="SMALL RIBOSOMAL SUBUNIT PROTEIN US3C"/>
    <property type="match status" value="1"/>
</dbReference>
<dbReference type="Gene3D" id="3.30.1140.32">
    <property type="entry name" value="Ribosomal protein S3, C-terminal domain"/>
    <property type="match status" value="1"/>
</dbReference>
<sequence>MGQKIHPLGFRLGITKKHRSQWFAKTNQYPQLVVEDSFIRKLLLEKFADAGITHIEIQRKLDQIKIEIRAARPGILVGRDGANLDILKKLLEQKLTTYRLKTIFNFKSSNVVPSKIETVKHSIQVAIHVTKLANPDSEAAFITDFLVEQLEKRVAFRRAVRQAIQRAQRAGVSGIKIQVSGRLNGAEIARSEWVREGRVPLQTLRADIDYCYKTAKTIYGLLGIKIWVFKNN</sequence>
<dbReference type="InterPro" id="IPR036419">
    <property type="entry name" value="Ribosomal_S3_C_sf"/>
</dbReference>
<gene>
    <name evidence="7 11" type="primary">rps3</name>
</gene>
<evidence type="ECO:0000313" key="11">
    <source>
        <dbReference type="EMBL" id="AIT93874.1"/>
    </source>
</evidence>
<dbReference type="GO" id="GO:0006412">
    <property type="term" value="P:translation"/>
    <property type="evidence" value="ECO:0007669"/>
    <property type="project" value="UniProtKB-UniRule"/>
</dbReference>
<dbReference type="HAMAP" id="MF_01309_B">
    <property type="entry name" value="Ribosomal_uS3_B"/>
    <property type="match status" value="1"/>
</dbReference>
<dbReference type="AlphaFoldDB" id="A0A097KL08"/>
<dbReference type="InterPro" id="IPR004044">
    <property type="entry name" value="KH_dom_type_2"/>
</dbReference>
<dbReference type="GO" id="GO:0003735">
    <property type="term" value="F:structural constituent of ribosome"/>
    <property type="evidence" value="ECO:0007669"/>
    <property type="project" value="InterPro"/>
</dbReference>
<dbReference type="InterPro" id="IPR005704">
    <property type="entry name" value="Ribosomal_uS3_bac-typ"/>
</dbReference>
<dbReference type="InterPro" id="IPR001351">
    <property type="entry name" value="Ribosomal_uS3_C"/>
</dbReference>
<comment type="similarity">
    <text evidence="1 7 8">Belongs to the universal ribosomal protein uS3 family.</text>
</comment>
<dbReference type="GO" id="GO:0009507">
    <property type="term" value="C:chloroplast"/>
    <property type="evidence" value="ECO:0007669"/>
    <property type="project" value="UniProtKB-SubCell"/>
</dbReference>
<dbReference type="SUPFAM" id="SSF54821">
    <property type="entry name" value="Ribosomal protein S3 C-terminal domain"/>
    <property type="match status" value="1"/>
</dbReference>
<protein>
    <recommendedName>
        <fullName evidence="6 7">Small ribosomal subunit protein uS3c</fullName>
    </recommendedName>
</protein>
<dbReference type="InterPro" id="IPR009019">
    <property type="entry name" value="KH_sf_prok-type"/>
</dbReference>
<evidence type="ECO:0000256" key="6">
    <source>
        <dbReference type="ARBA" id="ARBA00035154"/>
    </source>
</evidence>
<accession>A0A097KL08</accession>
<geneLocation type="chloroplast" evidence="11"/>
<reference evidence="11" key="1">
    <citation type="journal article" date="2014" name="BMC Evol. Biol.">
        <title>Chloroplast phylogenomic analysis resolves deep-level relationships within the green algal class Trebouxiophyceae.</title>
        <authorList>
            <person name="Lemieux C."/>
            <person name="Otis C."/>
            <person name="Turmel M."/>
        </authorList>
    </citation>
    <scope>NUCLEOTIDE SEQUENCE</scope>
</reference>
<dbReference type="GeneID" id="22158961"/>
<comment type="subunit">
    <text evidence="7 9">Part of the 30S ribosomal subunit.</text>
</comment>
<keyword evidence="5 7" id="KW-0687">Ribonucleoprotein</keyword>
<proteinExistence type="inferred from homology"/>
<dbReference type="PANTHER" id="PTHR11760">
    <property type="entry name" value="30S/40S RIBOSOMAL PROTEIN S3"/>
    <property type="match status" value="1"/>
</dbReference>
<dbReference type="SUPFAM" id="SSF54814">
    <property type="entry name" value="Prokaryotic type KH domain (KH-domain type II)"/>
    <property type="match status" value="1"/>
</dbReference>
<dbReference type="InterPro" id="IPR018280">
    <property type="entry name" value="Ribosomal_uS3_CS"/>
</dbReference>
<evidence type="ECO:0000256" key="9">
    <source>
        <dbReference type="RuleBase" id="RU003626"/>
    </source>
</evidence>
<name>A0A097KL08_9CHLO</name>
<dbReference type="PROSITE" id="PS50823">
    <property type="entry name" value="KH_TYPE_2"/>
    <property type="match status" value="1"/>
</dbReference>
<evidence type="ECO:0000256" key="3">
    <source>
        <dbReference type="ARBA" id="ARBA00022884"/>
    </source>
</evidence>
<evidence type="ECO:0000256" key="1">
    <source>
        <dbReference type="ARBA" id="ARBA00010761"/>
    </source>
</evidence>
<keyword evidence="3 7" id="KW-0694">RNA-binding</keyword>
<organism evidence="11">
    <name type="scientific">Pseudochlorella signiensis</name>
    <dbReference type="NCBI Taxonomy" id="173497"/>
    <lineage>
        <taxon>Eukaryota</taxon>
        <taxon>Viridiplantae</taxon>
        <taxon>Chlorophyta</taxon>
        <taxon>core chlorophytes</taxon>
        <taxon>Trebouxiophyceae</taxon>
        <taxon>Chlorellales</taxon>
        <taxon>Chlorellaceae</taxon>
        <taxon>Pseudochlorella</taxon>
    </lineage>
</organism>
<evidence type="ECO:0000256" key="8">
    <source>
        <dbReference type="RuleBase" id="RU003624"/>
    </source>
</evidence>
<evidence type="ECO:0000256" key="4">
    <source>
        <dbReference type="ARBA" id="ARBA00022980"/>
    </source>
</evidence>
<comment type="subcellular location">
    <subcellularLocation>
        <location evidence="7 9">Plastid</location>
        <location evidence="7 9">Chloroplast</location>
    </subcellularLocation>
</comment>
<evidence type="ECO:0000256" key="5">
    <source>
        <dbReference type="ARBA" id="ARBA00023274"/>
    </source>
</evidence>
<evidence type="ECO:0000256" key="7">
    <source>
        <dbReference type="HAMAP-Rule" id="MF_01309"/>
    </source>
</evidence>
<dbReference type="Pfam" id="PF00189">
    <property type="entry name" value="Ribosomal_S3_C"/>
    <property type="match status" value="1"/>
</dbReference>
<evidence type="ECO:0000256" key="2">
    <source>
        <dbReference type="ARBA" id="ARBA00022730"/>
    </source>
</evidence>
<dbReference type="FunFam" id="3.30.300.20:FF:000001">
    <property type="entry name" value="30S ribosomal protein S3"/>
    <property type="match status" value="1"/>
</dbReference>
<keyword evidence="2 7" id="KW-0699">rRNA-binding</keyword>